<dbReference type="Proteomes" id="UP001470230">
    <property type="component" value="Unassembled WGS sequence"/>
</dbReference>
<dbReference type="Gene3D" id="1.10.3290.10">
    <property type="entry name" value="Fido-like domain"/>
    <property type="match status" value="1"/>
</dbReference>
<proteinExistence type="predicted"/>
<dbReference type="InterPro" id="IPR003812">
    <property type="entry name" value="Fido"/>
</dbReference>
<accession>A0ABR2HN25</accession>
<dbReference type="PROSITE" id="PS51459">
    <property type="entry name" value="FIDO"/>
    <property type="match status" value="1"/>
</dbReference>
<reference evidence="2 3" key="1">
    <citation type="submission" date="2024-04" db="EMBL/GenBank/DDBJ databases">
        <title>Tritrichomonas musculus Genome.</title>
        <authorList>
            <person name="Alves-Ferreira E."/>
            <person name="Grigg M."/>
            <person name="Lorenzi H."/>
            <person name="Galac M."/>
        </authorList>
    </citation>
    <scope>NUCLEOTIDE SEQUENCE [LARGE SCALE GENOMIC DNA]</scope>
    <source>
        <strain evidence="2 3">EAF2021</strain>
    </source>
</reference>
<organism evidence="2 3">
    <name type="scientific">Tritrichomonas musculus</name>
    <dbReference type="NCBI Taxonomy" id="1915356"/>
    <lineage>
        <taxon>Eukaryota</taxon>
        <taxon>Metamonada</taxon>
        <taxon>Parabasalia</taxon>
        <taxon>Tritrichomonadida</taxon>
        <taxon>Tritrichomonadidae</taxon>
        <taxon>Tritrichomonas</taxon>
    </lineage>
</organism>
<keyword evidence="3" id="KW-1185">Reference proteome</keyword>
<dbReference type="EMBL" id="JAPFFF010000024">
    <property type="protein sequence ID" value="KAK8850099.1"/>
    <property type="molecule type" value="Genomic_DNA"/>
</dbReference>
<comment type="caution">
    <text evidence="2">The sequence shown here is derived from an EMBL/GenBank/DDBJ whole genome shotgun (WGS) entry which is preliminary data.</text>
</comment>
<dbReference type="Pfam" id="PF02661">
    <property type="entry name" value="Fic"/>
    <property type="match status" value="1"/>
</dbReference>
<protein>
    <recommendedName>
        <fullName evidence="1">Fido domain-containing protein</fullName>
    </recommendedName>
</protein>
<feature type="domain" description="Fido" evidence="1">
    <location>
        <begin position="80"/>
        <end position="236"/>
    </location>
</feature>
<dbReference type="InterPro" id="IPR036597">
    <property type="entry name" value="Fido-like_dom_sf"/>
</dbReference>
<sequence length="328" mass="38532">MNQIVTISVPNTNFKVNIESPNLYKYKQIIDDVSISEPMSLLESSNLFQYYLKLSTKNEKAPEISKNVYESIDKYLSQSSKVPQILELYSLLFPGKKCYRLTEDPYEGFVGVGRRSNQYQEEFYNIGMKASDINAQQLQELVNYYYQIQHQNDFEKDGINTGIIGFIFYLLYERIHPHHDGNGRIGRLLFIENTFQHVYYPLSEMIQKLKTPELVQNIFNKVNFPYIHKNNSEIKYPSSENYYTLNVDDELLQDIVKCLCICKELKMLFTIFKDVPKKNKIVTKLLRAELTENKIKQIIDNEELFLFFGKSGFNINNHNLILKLSNKK</sequence>
<evidence type="ECO:0000313" key="3">
    <source>
        <dbReference type="Proteomes" id="UP001470230"/>
    </source>
</evidence>
<dbReference type="SUPFAM" id="SSF140931">
    <property type="entry name" value="Fic-like"/>
    <property type="match status" value="1"/>
</dbReference>
<gene>
    <name evidence="2" type="ORF">M9Y10_018210</name>
</gene>
<evidence type="ECO:0000259" key="1">
    <source>
        <dbReference type="PROSITE" id="PS51459"/>
    </source>
</evidence>
<name>A0ABR2HN25_9EUKA</name>
<evidence type="ECO:0000313" key="2">
    <source>
        <dbReference type="EMBL" id="KAK8850099.1"/>
    </source>
</evidence>